<gene>
    <name evidence="2" type="ORF">HYC85_012580</name>
</gene>
<organism evidence="2 3">
    <name type="scientific">Camellia sinensis</name>
    <name type="common">Tea plant</name>
    <name type="synonym">Thea sinensis</name>
    <dbReference type="NCBI Taxonomy" id="4442"/>
    <lineage>
        <taxon>Eukaryota</taxon>
        <taxon>Viridiplantae</taxon>
        <taxon>Streptophyta</taxon>
        <taxon>Embryophyta</taxon>
        <taxon>Tracheophyta</taxon>
        <taxon>Spermatophyta</taxon>
        <taxon>Magnoliopsida</taxon>
        <taxon>eudicotyledons</taxon>
        <taxon>Gunneridae</taxon>
        <taxon>Pentapetalae</taxon>
        <taxon>asterids</taxon>
        <taxon>Ericales</taxon>
        <taxon>Theaceae</taxon>
        <taxon>Camellia</taxon>
    </lineage>
</organism>
<protein>
    <submittedName>
        <fullName evidence="2">Uncharacterized protein</fullName>
    </submittedName>
</protein>
<dbReference type="EMBL" id="JACBKZ010000005">
    <property type="protein sequence ID" value="KAF5950587.1"/>
    <property type="molecule type" value="Genomic_DNA"/>
</dbReference>
<comment type="caution">
    <text evidence="2">The sequence shown here is derived from an EMBL/GenBank/DDBJ whole genome shotgun (WGS) entry which is preliminary data.</text>
</comment>
<sequence length="65" mass="7279">MGQTKDTTTSTNLRPFHSIAGKRQGHINNNINTPHKVHNNWKLEKTFAGLKAHCQLVPSSKQTTN</sequence>
<dbReference type="Proteomes" id="UP000593564">
    <property type="component" value="Unassembled WGS sequence"/>
</dbReference>
<evidence type="ECO:0000256" key="1">
    <source>
        <dbReference type="SAM" id="MobiDB-lite"/>
    </source>
</evidence>
<reference evidence="2 3" key="2">
    <citation type="submission" date="2020-07" db="EMBL/GenBank/DDBJ databases">
        <title>Genome assembly of wild tea tree DASZ reveals pedigree and selection history of tea varieties.</title>
        <authorList>
            <person name="Zhang W."/>
        </authorList>
    </citation>
    <scope>NUCLEOTIDE SEQUENCE [LARGE SCALE GENOMIC DNA]</scope>
    <source>
        <strain evidence="3">cv. G240</strain>
        <tissue evidence="2">Leaf</tissue>
    </source>
</reference>
<evidence type="ECO:0000313" key="3">
    <source>
        <dbReference type="Proteomes" id="UP000593564"/>
    </source>
</evidence>
<name>A0A7J7HDI9_CAMSI</name>
<dbReference type="AlphaFoldDB" id="A0A7J7HDI9"/>
<keyword evidence="3" id="KW-1185">Reference proteome</keyword>
<evidence type="ECO:0000313" key="2">
    <source>
        <dbReference type="EMBL" id="KAF5950587.1"/>
    </source>
</evidence>
<feature type="region of interest" description="Disordered" evidence="1">
    <location>
        <begin position="1"/>
        <end position="32"/>
    </location>
</feature>
<reference evidence="3" key="1">
    <citation type="journal article" date="2020" name="Nat. Commun.">
        <title>Genome assembly of wild tea tree DASZ reveals pedigree and selection history of tea varieties.</title>
        <authorList>
            <person name="Zhang W."/>
            <person name="Zhang Y."/>
            <person name="Qiu H."/>
            <person name="Guo Y."/>
            <person name="Wan H."/>
            <person name="Zhang X."/>
            <person name="Scossa F."/>
            <person name="Alseekh S."/>
            <person name="Zhang Q."/>
            <person name="Wang P."/>
            <person name="Xu L."/>
            <person name="Schmidt M.H."/>
            <person name="Jia X."/>
            <person name="Li D."/>
            <person name="Zhu A."/>
            <person name="Guo F."/>
            <person name="Chen W."/>
            <person name="Ni D."/>
            <person name="Usadel B."/>
            <person name="Fernie A.R."/>
            <person name="Wen W."/>
        </authorList>
    </citation>
    <scope>NUCLEOTIDE SEQUENCE [LARGE SCALE GENOMIC DNA]</scope>
    <source>
        <strain evidence="3">cv. G240</strain>
    </source>
</reference>
<feature type="compositionally biased region" description="Polar residues" evidence="1">
    <location>
        <begin position="1"/>
        <end position="13"/>
    </location>
</feature>
<accession>A0A7J7HDI9</accession>
<proteinExistence type="predicted"/>